<comment type="catalytic activity">
    <reaction evidence="5">
        <text>a 2'-deoxyribonucleoside 5'-diphosphate + [thioredoxin]-disulfide + H2O = a ribonucleoside 5'-diphosphate + [thioredoxin]-dithiol</text>
        <dbReference type="Rhea" id="RHEA:23252"/>
        <dbReference type="Rhea" id="RHEA-COMP:10698"/>
        <dbReference type="Rhea" id="RHEA-COMP:10700"/>
        <dbReference type="ChEBI" id="CHEBI:15377"/>
        <dbReference type="ChEBI" id="CHEBI:29950"/>
        <dbReference type="ChEBI" id="CHEBI:50058"/>
        <dbReference type="ChEBI" id="CHEBI:57930"/>
        <dbReference type="ChEBI" id="CHEBI:73316"/>
        <dbReference type="EC" id="1.17.4.1"/>
    </reaction>
</comment>
<keyword evidence="3" id="KW-0237">DNA synthesis</keyword>
<feature type="domain" description="TSCPD" evidence="6">
    <location>
        <begin position="7"/>
        <end position="111"/>
    </location>
</feature>
<dbReference type="STRING" id="1969733.B5V00_06765"/>
<dbReference type="EC" id="1.17.4.1" evidence="2"/>
<dbReference type="InterPro" id="IPR024434">
    <property type="entry name" value="TSCPD_dom"/>
</dbReference>
<organism evidence="7 8">
    <name type="scientific">Geothermobacter hydrogeniphilus</name>
    <dbReference type="NCBI Taxonomy" id="1969733"/>
    <lineage>
        <taxon>Bacteria</taxon>
        <taxon>Pseudomonadati</taxon>
        <taxon>Thermodesulfobacteriota</taxon>
        <taxon>Desulfuromonadia</taxon>
        <taxon>Desulfuromonadales</taxon>
        <taxon>Geothermobacteraceae</taxon>
        <taxon>Geothermobacter</taxon>
    </lineage>
</organism>
<evidence type="ECO:0000256" key="2">
    <source>
        <dbReference type="ARBA" id="ARBA00012274"/>
    </source>
</evidence>
<evidence type="ECO:0000256" key="4">
    <source>
        <dbReference type="ARBA" id="ARBA00022741"/>
    </source>
</evidence>
<dbReference type="EMBL" id="NAAD01000006">
    <property type="protein sequence ID" value="ORJ61328.1"/>
    <property type="molecule type" value="Genomic_DNA"/>
</dbReference>
<evidence type="ECO:0000313" key="7">
    <source>
        <dbReference type="EMBL" id="ORJ61328.1"/>
    </source>
</evidence>
<gene>
    <name evidence="7" type="ORF">B5V00_06765</name>
</gene>
<keyword evidence="4" id="KW-0547">Nucleotide-binding</keyword>
<reference evidence="7 8" key="1">
    <citation type="submission" date="2017-03" db="EMBL/GenBank/DDBJ databases">
        <title>Genome sequence of Geothermobacter sp. EPR-M, Deep-Sea Iron Reducer.</title>
        <authorList>
            <person name="Tully B."/>
            <person name="Savalia P."/>
            <person name="Abuyen K."/>
            <person name="Baughan C."/>
            <person name="Romero E."/>
            <person name="Ronkowski C."/>
            <person name="Torres B."/>
            <person name="Tremblay J."/>
            <person name="Trujillo A."/>
            <person name="Tyler M."/>
            <person name="Perez-Rodriguez I."/>
            <person name="Amend J."/>
        </authorList>
    </citation>
    <scope>NUCLEOTIDE SEQUENCE [LARGE SCALE GENOMIC DNA]</scope>
    <source>
        <strain evidence="7 8">EPR-M</strain>
    </source>
</reference>
<sequence length="132" mass="14091">MVAKKARPKTVRGETLEMKSPCGKIFVTMNDNPDTGDLMEIFVRFGKSGTCASLVANALTMITSYGLRSGMEVADAIKGLIGHGCHKAPVFDEDGQIMSCVDAIGKAIRIHADLVPEEEAQDIHAEAQEGGQ</sequence>
<comment type="similarity">
    <text evidence="1">Belongs to the ribonucleoside diphosphate reductase class-2 family.</text>
</comment>
<dbReference type="GO" id="GO:0004748">
    <property type="term" value="F:ribonucleoside-diphosphate reductase activity, thioredoxin disulfide as acceptor"/>
    <property type="evidence" value="ECO:0007669"/>
    <property type="project" value="UniProtKB-EC"/>
</dbReference>
<name>A0A1X0Y842_9BACT</name>
<dbReference type="Pfam" id="PF12637">
    <property type="entry name" value="TSCPD"/>
    <property type="match status" value="1"/>
</dbReference>
<accession>A0A1X0Y842</accession>
<evidence type="ECO:0000256" key="5">
    <source>
        <dbReference type="ARBA" id="ARBA00047754"/>
    </source>
</evidence>
<dbReference type="GO" id="GO:0071897">
    <property type="term" value="P:DNA biosynthetic process"/>
    <property type="evidence" value="ECO:0007669"/>
    <property type="project" value="UniProtKB-KW"/>
</dbReference>
<evidence type="ECO:0000313" key="8">
    <source>
        <dbReference type="Proteomes" id="UP000193136"/>
    </source>
</evidence>
<dbReference type="GO" id="GO:0000166">
    <property type="term" value="F:nucleotide binding"/>
    <property type="evidence" value="ECO:0007669"/>
    <property type="project" value="UniProtKB-KW"/>
</dbReference>
<dbReference type="AlphaFoldDB" id="A0A1X0Y842"/>
<protein>
    <recommendedName>
        <fullName evidence="2">ribonucleoside-diphosphate reductase</fullName>
        <ecNumber evidence="2">1.17.4.1</ecNumber>
    </recommendedName>
</protein>
<evidence type="ECO:0000259" key="6">
    <source>
        <dbReference type="Pfam" id="PF12637"/>
    </source>
</evidence>
<evidence type="ECO:0000256" key="3">
    <source>
        <dbReference type="ARBA" id="ARBA00022634"/>
    </source>
</evidence>
<dbReference type="Proteomes" id="UP000193136">
    <property type="component" value="Unassembled WGS sequence"/>
</dbReference>
<proteinExistence type="inferred from homology"/>
<keyword evidence="8" id="KW-1185">Reference proteome</keyword>
<comment type="caution">
    <text evidence="7">The sequence shown here is derived from an EMBL/GenBank/DDBJ whole genome shotgun (WGS) entry which is preliminary data.</text>
</comment>
<evidence type="ECO:0000256" key="1">
    <source>
        <dbReference type="ARBA" id="ARBA00007405"/>
    </source>
</evidence>